<dbReference type="InterPro" id="IPR012337">
    <property type="entry name" value="RNaseH-like_sf"/>
</dbReference>
<comment type="caution">
    <text evidence="2">The sequence shown here is derived from an EMBL/GenBank/DDBJ whole genome shotgun (WGS) entry which is preliminary data.</text>
</comment>
<dbReference type="AlphaFoldDB" id="A0AAD9WYL0"/>
<dbReference type="InterPro" id="IPR053151">
    <property type="entry name" value="RNase_H-like"/>
</dbReference>
<name>A0AAD9WYL0_9ROSI</name>
<proteinExistence type="predicted"/>
<protein>
    <recommendedName>
        <fullName evidence="1">RNase H type-1 domain-containing protein</fullName>
    </recommendedName>
</protein>
<dbReference type="GO" id="GO:0004523">
    <property type="term" value="F:RNA-DNA hybrid ribonuclease activity"/>
    <property type="evidence" value="ECO:0007669"/>
    <property type="project" value="InterPro"/>
</dbReference>
<keyword evidence="3" id="KW-1185">Reference proteome</keyword>
<evidence type="ECO:0000313" key="2">
    <source>
        <dbReference type="EMBL" id="KAK2646875.1"/>
    </source>
</evidence>
<organism evidence="2 3">
    <name type="scientific">Dipteronia dyeriana</name>
    <dbReference type="NCBI Taxonomy" id="168575"/>
    <lineage>
        <taxon>Eukaryota</taxon>
        <taxon>Viridiplantae</taxon>
        <taxon>Streptophyta</taxon>
        <taxon>Embryophyta</taxon>
        <taxon>Tracheophyta</taxon>
        <taxon>Spermatophyta</taxon>
        <taxon>Magnoliopsida</taxon>
        <taxon>eudicotyledons</taxon>
        <taxon>Gunneridae</taxon>
        <taxon>Pentapetalae</taxon>
        <taxon>rosids</taxon>
        <taxon>malvids</taxon>
        <taxon>Sapindales</taxon>
        <taxon>Sapindaceae</taxon>
        <taxon>Hippocastanoideae</taxon>
        <taxon>Acereae</taxon>
        <taxon>Dipteronia</taxon>
    </lineage>
</organism>
<accession>A0AAD9WYL0</accession>
<dbReference type="PANTHER" id="PTHR47723:SF22">
    <property type="entry name" value="RNASE H TYPE-1 DOMAIN-CONTAINING PROTEIN"/>
    <property type="match status" value="1"/>
</dbReference>
<dbReference type="Pfam" id="PF13456">
    <property type="entry name" value="RVT_3"/>
    <property type="match status" value="1"/>
</dbReference>
<dbReference type="PANTHER" id="PTHR47723">
    <property type="entry name" value="OS05G0353850 PROTEIN"/>
    <property type="match status" value="1"/>
</dbReference>
<gene>
    <name evidence="2" type="ORF">Ddye_022070</name>
</gene>
<feature type="domain" description="RNase H type-1" evidence="1">
    <location>
        <begin position="156"/>
        <end position="278"/>
    </location>
</feature>
<evidence type="ECO:0000259" key="1">
    <source>
        <dbReference type="Pfam" id="PF13456"/>
    </source>
</evidence>
<dbReference type="EMBL" id="JANJYI010000006">
    <property type="protein sequence ID" value="KAK2646875.1"/>
    <property type="molecule type" value="Genomic_DNA"/>
</dbReference>
<dbReference type="GO" id="GO:0003676">
    <property type="term" value="F:nucleic acid binding"/>
    <property type="evidence" value="ECO:0007669"/>
    <property type="project" value="InterPro"/>
</dbReference>
<dbReference type="InterPro" id="IPR002156">
    <property type="entry name" value="RNaseH_domain"/>
</dbReference>
<dbReference type="Proteomes" id="UP001280121">
    <property type="component" value="Unassembled WGS sequence"/>
</dbReference>
<dbReference type="SUPFAM" id="SSF53098">
    <property type="entry name" value="Ribonuclease H-like"/>
    <property type="match status" value="1"/>
</dbReference>
<reference evidence="2" key="1">
    <citation type="journal article" date="2023" name="Plant J.">
        <title>Genome sequences and population genomics provide insights into the demographic history, inbreeding, and mutation load of two 'living fossil' tree species of Dipteronia.</title>
        <authorList>
            <person name="Feng Y."/>
            <person name="Comes H.P."/>
            <person name="Chen J."/>
            <person name="Zhu S."/>
            <person name="Lu R."/>
            <person name="Zhang X."/>
            <person name="Li P."/>
            <person name="Qiu J."/>
            <person name="Olsen K.M."/>
            <person name="Qiu Y."/>
        </authorList>
    </citation>
    <scope>NUCLEOTIDE SEQUENCE</scope>
    <source>
        <strain evidence="2">KIB01</strain>
    </source>
</reference>
<dbReference type="InterPro" id="IPR036397">
    <property type="entry name" value="RNaseH_sf"/>
</dbReference>
<sequence>MVDLICSLCGEGVESVDHLFLICVWSWKLWSLCMQWWGVSSYSNRSINEWLNAWGDFHHSSKRKRAWKTLFFAIIWTIWEFRNNAVFWDIQANLGVAPDLVRFRVCWWFKNYGCGSEDDLIQLLLDVCDRCIDKENVRVVKRSVWTSPLGNAFFFNVDVSVRGCSGEAGISGALRDASGKILLLFSFYLRVMDSCSAEVHGILKVCQLVTSNMSLVHHHISIISDSKSIVAWINGEDFSHLSVTHLVYDIKNFMQDMAGLHIFFKPRASNSLTDSLTKDESANRGDRLQ</sequence>
<evidence type="ECO:0000313" key="3">
    <source>
        <dbReference type="Proteomes" id="UP001280121"/>
    </source>
</evidence>
<dbReference type="Gene3D" id="3.30.420.10">
    <property type="entry name" value="Ribonuclease H-like superfamily/Ribonuclease H"/>
    <property type="match status" value="1"/>
</dbReference>